<dbReference type="GeneID" id="8827341"/>
<gene>
    <name evidence="2" type="ordered locus">Aboo_0399</name>
</gene>
<dbReference type="PROSITE" id="PS50893">
    <property type="entry name" value="ABC_TRANSPORTER_2"/>
    <property type="match status" value="2"/>
</dbReference>
<evidence type="ECO:0000313" key="3">
    <source>
        <dbReference type="Proteomes" id="UP000001400"/>
    </source>
</evidence>
<dbReference type="Pfam" id="PF00005">
    <property type="entry name" value="ABC_tran"/>
    <property type="match status" value="2"/>
</dbReference>
<evidence type="ECO:0000256" key="1">
    <source>
        <dbReference type="SAM" id="MobiDB-lite"/>
    </source>
</evidence>
<dbReference type="InterPro" id="IPR027417">
    <property type="entry name" value="P-loop_NTPase"/>
</dbReference>
<dbReference type="NCBIfam" id="NF009945">
    <property type="entry name" value="PRK13409.1"/>
    <property type="match status" value="1"/>
</dbReference>
<dbReference type="PANTHER" id="PTHR19248">
    <property type="entry name" value="ATP-BINDING TRANSPORT PROTEIN-RELATED"/>
    <property type="match status" value="1"/>
</dbReference>
<dbReference type="PROSITE" id="PS00198">
    <property type="entry name" value="4FE4S_FER_1"/>
    <property type="match status" value="1"/>
</dbReference>
<dbReference type="HOGENOM" id="CLU_017344_4_1_2"/>
<dbReference type="Pfam" id="PF00037">
    <property type="entry name" value="Fer4"/>
    <property type="match status" value="1"/>
</dbReference>
<dbReference type="STRING" id="439481.Aboo_0399"/>
<dbReference type="EMBL" id="CP001941">
    <property type="protein sequence ID" value="ADD08210.1"/>
    <property type="molecule type" value="Genomic_DNA"/>
</dbReference>
<protein>
    <submittedName>
        <fullName evidence="2">ABC transporter related protein</fullName>
    </submittedName>
</protein>
<dbReference type="InterPro" id="IPR017900">
    <property type="entry name" value="4Fe4S_Fe_S_CS"/>
</dbReference>
<dbReference type="InterPro" id="IPR003439">
    <property type="entry name" value="ABC_transporter-like_ATP-bd"/>
</dbReference>
<dbReference type="InterPro" id="IPR003593">
    <property type="entry name" value="AAA+_ATPase"/>
</dbReference>
<dbReference type="GO" id="GO:0016887">
    <property type="term" value="F:ATP hydrolysis activity"/>
    <property type="evidence" value="ECO:0007669"/>
    <property type="project" value="InterPro"/>
</dbReference>
<reference evidence="2" key="1">
    <citation type="submission" date="2010-02" db="EMBL/GenBank/DDBJ databases">
        <title>Complete sequence of Aciduliprofundum boonei T469.</title>
        <authorList>
            <consortium name="US DOE Joint Genome Institute"/>
            <person name="Lucas S."/>
            <person name="Copeland A."/>
            <person name="Lapidus A."/>
            <person name="Cheng J.-F."/>
            <person name="Bruce D."/>
            <person name="Goodwin L."/>
            <person name="Pitluck S."/>
            <person name="Saunders E."/>
            <person name="Detter J.C."/>
            <person name="Han C."/>
            <person name="Tapia R."/>
            <person name="Land M."/>
            <person name="Hauser L."/>
            <person name="Kyrpides N."/>
            <person name="Mikhailova N."/>
            <person name="Flores G."/>
            <person name="Reysenbach A.-L."/>
            <person name="Woyke T."/>
        </authorList>
    </citation>
    <scope>NUCLEOTIDE SEQUENCE</scope>
    <source>
        <strain evidence="2">T469</strain>
    </source>
</reference>
<dbReference type="Gene3D" id="3.40.50.300">
    <property type="entry name" value="P-loop containing nucleotide triphosphate hydrolases"/>
    <property type="match status" value="2"/>
</dbReference>
<accession>B5IAE7</accession>
<dbReference type="GO" id="GO:0016491">
    <property type="term" value="F:oxidoreductase activity"/>
    <property type="evidence" value="ECO:0007669"/>
    <property type="project" value="UniProtKB-ARBA"/>
</dbReference>
<evidence type="ECO:0000313" key="2">
    <source>
        <dbReference type="EMBL" id="ADD08210.1"/>
    </source>
</evidence>
<feature type="region of interest" description="Disordered" evidence="1">
    <location>
        <begin position="559"/>
        <end position="586"/>
    </location>
</feature>
<dbReference type="InterPro" id="IPR017871">
    <property type="entry name" value="ABC_transporter-like_CS"/>
</dbReference>
<dbReference type="InterPro" id="IPR017896">
    <property type="entry name" value="4Fe4S_Fe-S-bd"/>
</dbReference>
<dbReference type="InterPro" id="IPR013283">
    <property type="entry name" value="RLI1"/>
</dbReference>
<dbReference type="SMART" id="SM00382">
    <property type="entry name" value="AAA"/>
    <property type="match status" value="2"/>
</dbReference>
<organism evidence="2 3">
    <name type="scientific">Aciduliprofundum boonei (strain DSM 19572 / T469)</name>
    <dbReference type="NCBI Taxonomy" id="439481"/>
    <lineage>
        <taxon>Archaea</taxon>
        <taxon>Methanobacteriati</taxon>
        <taxon>Thermoplasmatota</taxon>
        <taxon>DHVE2 group</taxon>
        <taxon>Candidatus Aciduliprofundum</taxon>
    </lineage>
</organism>
<dbReference type="PROSITE" id="PS51379">
    <property type="entry name" value="4FE4S_FER_2"/>
    <property type="match status" value="1"/>
</dbReference>
<dbReference type="OrthoDB" id="30658at2157"/>
<dbReference type="Proteomes" id="UP000001400">
    <property type="component" value="Chromosome"/>
</dbReference>
<dbReference type="Pfam" id="PF04068">
    <property type="entry name" value="Fer4_RLI"/>
    <property type="match status" value="1"/>
</dbReference>
<proteinExistence type="predicted"/>
<dbReference type="AlphaFoldDB" id="B5IAE7"/>
<dbReference type="RefSeq" id="WP_008082479.1">
    <property type="nucleotide sequence ID" value="NC_013926.1"/>
</dbReference>
<dbReference type="GO" id="GO:0005524">
    <property type="term" value="F:ATP binding"/>
    <property type="evidence" value="ECO:0007669"/>
    <property type="project" value="InterPro"/>
</dbReference>
<dbReference type="FunFam" id="3.40.50.300:FF:001546">
    <property type="entry name" value="RNase L inhibitor homolog"/>
    <property type="match status" value="1"/>
</dbReference>
<dbReference type="KEGG" id="abi:Aboo_0399"/>
<dbReference type="PRINTS" id="PR01868">
    <property type="entry name" value="ABCEFAMILY"/>
</dbReference>
<sequence>MHIAVVLQDRCQFKKCNYECRLYCPPVRMGIDTVVITEKGYPKIIEELCEGCGICVHKCPFEAVKIVGLPEELKEELVHQYGENGFRLYRLPQIKQGKVVGILGPNGVGKTTSLNILSGNLIPNLGNYEKKPSWDDVIDYFSGNVMADYFSKLRDGEIKTALKPQYVDKIPRVFKGKVKELLKNVNEDISEVASLLKIENILDRDVDKLSGGELQSVAIAATMLKDADVYFFDEPSSYLDIDQRLEIARIIKDLAEKKIVFVVEHDLAVMDFIADVVHILYGSEGAYGVVSQIRATRNAINSFLEGYLREENIRFRPWKIEFTEHPPKRSLELPTLIKWPYIEKKYENFKLEVEPGEIKIGEVVGVVGPNATGKTTFVKILAGVIKADRGEINEEVKVSYKPQYIKPQYDGTVEELLMFTFKDRMSNSFFLSEVINPLGIKHMYNKDVNALSGGEMQRLAIAICLGLEADLYLLDEPSAYLDSNQRMIAAKVIRRVMENTGKSALVVDHDVYFIDIVSDDVMVFGGEPARHGIGKGPYPMREGMNLFLKNVGITFRRDGETKRPRINKPGSYTDREQKEKGEYYYA</sequence>
<dbReference type="PROSITE" id="PS00211">
    <property type="entry name" value="ABC_TRANSPORTER_1"/>
    <property type="match status" value="1"/>
</dbReference>
<dbReference type="eggNOG" id="arCOG00187">
    <property type="taxonomic scope" value="Archaea"/>
</dbReference>
<name>B5IAE7_ACIB4</name>
<dbReference type="SUPFAM" id="SSF52540">
    <property type="entry name" value="P-loop containing nucleoside triphosphate hydrolases"/>
    <property type="match status" value="2"/>
</dbReference>
<keyword evidence="3" id="KW-1185">Reference proteome</keyword>
<dbReference type="InterPro" id="IPR007209">
    <property type="entry name" value="RNaseL-inhib-like_metal-bd_dom"/>
</dbReference>
<feature type="compositionally biased region" description="Basic and acidic residues" evidence="1">
    <location>
        <begin position="573"/>
        <end position="586"/>
    </location>
</feature>
<dbReference type="SUPFAM" id="SSF54862">
    <property type="entry name" value="4Fe-4S ferredoxins"/>
    <property type="match status" value="1"/>
</dbReference>